<feature type="domain" description="GST N-terminal" evidence="1">
    <location>
        <begin position="4"/>
        <end position="81"/>
    </location>
</feature>
<sequence length="212" mass="23769">MAFPSLKLTYFDMAGRAETVRLALAIGGVPFQDERWTHAQFAAMKQSLPFKKLPLLTVDGQVLCQSHAMARYAATLAGLYPTNNPLEAFSIDEIFDFTEDVLIEYLLPFTESAMDKRLAKCDELASTKLPDMVAMLDARLALSTSSGPWFLDAISLADLSVYSLVVMFKSSFLQRIPSDLCDKFTNVMAIYDAVRRHPNVVAWYEAHKKEEP</sequence>
<dbReference type="SFLD" id="SFLDG01205">
    <property type="entry name" value="AMPS.1"/>
    <property type="match status" value="1"/>
</dbReference>
<dbReference type="CDD" id="cd03039">
    <property type="entry name" value="GST_N_Sigma_like"/>
    <property type="match status" value="1"/>
</dbReference>
<reference evidence="3 4" key="1">
    <citation type="submission" date="2019-07" db="EMBL/GenBank/DDBJ databases">
        <title>Genomics analysis of Aphanomyces spp. identifies a new class of oomycete effector associated with host adaptation.</title>
        <authorList>
            <person name="Gaulin E."/>
        </authorList>
    </citation>
    <scope>NUCLEOTIDE SEQUENCE [LARGE SCALE GENOMIC DNA]</scope>
    <source>
        <strain evidence="3 4">ATCC 201684</strain>
    </source>
</reference>
<dbReference type="SFLD" id="SFLDS00019">
    <property type="entry name" value="Glutathione_Transferase_(cytos"/>
    <property type="match status" value="1"/>
</dbReference>
<keyword evidence="4" id="KW-1185">Reference proteome</keyword>
<dbReference type="InterPro" id="IPR010987">
    <property type="entry name" value="Glutathione-S-Trfase_C-like"/>
</dbReference>
<dbReference type="PANTHER" id="PTHR11571">
    <property type="entry name" value="GLUTATHIONE S-TRANSFERASE"/>
    <property type="match status" value="1"/>
</dbReference>
<dbReference type="GO" id="GO:0004364">
    <property type="term" value="F:glutathione transferase activity"/>
    <property type="evidence" value="ECO:0007669"/>
    <property type="project" value="TreeGrafter"/>
</dbReference>
<dbReference type="PROSITE" id="PS50405">
    <property type="entry name" value="GST_CTER"/>
    <property type="match status" value="1"/>
</dbReference>
<accession>A0A6G0WEL7</accession>
<dbReference type="SFLD" id="SFLDG00363">
    <property type="entry name" value="AMPS_(cytGST):_Alpha-__Mu-__Pi"/>
    <property type="match status" value="1"/>
</dbReference>
<name>A0A6G0WEL7_9STRA</name>
<dbReference type="VEuPathDB" id="FungiDB:AeMF1_013147"/>
<dbReference type="InterPro" id="IPR036282">
    <property type="entry name" value="Glutathione-S-Trfase_C_sf"/>
</dbReference>
<dbReference type="InterPro" id="IPR050213">
    <property type="entry name" value="GST_superfamily"/>
</dbReference>
<dbReference type="EMBL" id="VJMJ01000242">
    <property type="protein sequence ID" value="KAF0725450.1"/>
    <property type="molecule type" value="Genomic_DNA"/>
</dbReference>
<dbReference type="Gene3D" id="1.20.1050.10">
    <property type="match status" value="1"/>
</dbReference>
<dbReference type="Pfam" id="PF14497">
    <property type="entry name" value="GST_C_3"/>
    <property type="match status" value="1"/>
</dbReference>
<comment type="caution">
    <text evidence="3">The sequence shown here is derived from an EMBL/GenBank/DDBJ whole genome shotgun (WGS) entry which is preliminary data.</text>
</comment>
<proteinExistence type="predicted"/>
<dbReference type="PANTHER" id="PTHR11571:SF252">
    <property type="entry name" value="GLUTATHIONE S-TRANSFERASE"/>
    <property type="match status" value="1"/>
</dbReference>
<evidence type="ECO:0000313" key="4">
    <source>
        <dbReference type="Proteomes" id="UP000481153"/>
    </source>
</evidence>
<feature type="domain" description="GST C-terminal" evidence="2">
    <location>
        <begin position="84"/>
        <end position="212"/>
    </location>
</feature>
<dbReference type="InterPro" id="IPR004046">
    <property type="entry name" value="GST_C"/>
</dbReference>
<organism evidence="3 4">
    <name type="scientific">Aphanomyces euteiches</name>
    <dbReference type="NCBI Taxonomy" id="100861"/>
    <lineage>
        <taxon>Eukaryota</taxon>
        <taxon>Sar</taxon>
        <taxon>Stramenopiles</taxon>
        <taxon>Oomycota</taxon>
        <taxon>Saprolegniomycetes</taxon>
        <taxon>Saprolegniales</taxon>
        <taxon>Verrucalvaceae</taxon>
        <taxon>Aphanomyces</taxon>
    </lineage>
</organism>
<dbReference type="PROSITE" id="PS50404">
    <property type="entry name" value="GST_NTER"/>
    <property type="match status" value="1"/>
</dbReference>
<dbReference type="InterPro" id="IPR040079">
    <property type="entry name" value="Glutathione_S-Trfase"/>
</dbReference>
<dbReference type="Pfam" id="PF02798">
    <property type="entry name" value="GST_N"/>
    <property type="match status" value="1"/>
</dbReference>
<dbReference type="GO" id="GO:0006749">
    <property type="term" value="P:glutathione metabolic process"/>
    <property type="evidence" value="ECO:0007669"/>
    <property type="project" value="TreeGrafter"/>
</dbReference>
<evidence type="ECO:0000259" key="2">
    <source>
        <dbReference type="PROSITE" id="PS50405"/>
    </source>
</evidence>
<dbReference type="Gene3D" id="3.40.30.10">
    <property type="entry name" value="Glutaredoxin"/>
    <property type="match status" value="1"/>
</dbReference>
<evidence type="ECO:0008006" key="5">
    <source>
        <dbReference type="Google" id="ProtNLM"/>
    </source>
</evidence>
<evidence type="ECO:0000313" key="3">
    <source>
        <dbReference type="EMBL" id="KAF0725450.1"/>
    </source>
</evidence>
<evidence type="ECO:0000259" key="1">
    <source>
        <dbReference type="PROSITE" id="PS50404"/>
    </source>
</evidence>
<protein>
    <recommendedName>
        <fullName evidence="5">Glutathione S-transferase</fullName>
    </recommendedName>
</protein>
<dbReference type="SUPFAM" id="SSF47616">
    <property type="entry name" value="GST C-terminal domain-like"/>
    <property type="match status" value="1"/>
</dbReference>
<dbReference type="InterPro" id="IPR036249">
    <property type="entry name" value="Thioredoxin-like_sf"/>
</dbReference>
<dbReference type="InterPro" id="IPR004045">
    <property type="entry name" value="Glutathione_S-Trfase_N"/>
</dbReference>
<dbReference type="SUPFAM" id="SSF52833">
    <property type="entry name" value="Thioredoxin-like"/>
    <property type="match status" value="1"/>
</dbReference>
<dbReference type="AlphaFoldDB" id="A0A6G0WEL7"/>
<gene>
    <name evidence="3" type="ORF">Ae201684_016091</name>
</gene>
<dbReference type="Proteomes" id="UP000481153">
    <property type="component" value="Unassembled WGS sequence"/>
</dbReference>